<evidence type="ECO:0008006" key="4">
    <source>
        <dbReference type="Google" id="ProtNLM"/>
    </source>
</evidence>
<protein>
    <recommendedName>
        <fullName evidence="4">Secreted protein</fullName>
    </recommendedName>
</protein>
<evidence type="ECO:0000313" key="2">
    <source>
        <dbReference type="EMBL" id="RZC73857.1"/>
    </source>
</evidence>
<keyword evidence="1" id="KW-0732">Signal</keyword>
<feature type="chain" id="PRO_5021312672" description="Secreted protein" evidence="1">
    <location>
        <begin position="16"/>
        <end position="73"/>
    </location>
</feature>
<reference evidence="2 3" key="1">
    <citation type="journal article" date="2018" name="Science">
        <title>The opium poppy genome and morphinan production.</title>
        <authorList>
            <person name="Guo L."/>
            <person name="Winzer T."/>
            <person name="Yang X."/>
            <person name="Li Y."/>
            <person name="Ning Z."/>
            <person name="He Z."/>
            <person name="Teodor R."/>
            <person name="Lu Y."/>
            <person name="Bowser T.A."/>
            <person name="Graham I.A."/>
            <person name="Ye K."/>
        </authorList>
    </citation>
    <scope>NUCLEOTIDE SEQUENCE [LARGE SCALE GENOMIC DNA]</scope>
    <source>
        <strain evidence="3">cv. HN1</strain>
        <tissue evidence="2">Leaves</tissue>
    </source>
</reference>
<sequence>MIRVILCVCVVYLSTLMIKDQEKNPKNQYCFFIRPLRSPHRGKNVTSCEINSQPSSFLYLEHEHPSSWPRKYL</sequence>
<dbReference type="Proteomes" id="UP000316621">
    <property type="component" value="Chromosome 8"/>
</dbReference>
<organism evidence="2 3">
    <name type="scientific">Papaver somniferum</name>
    <name type="common">Opium poppy</name>
    <dbReference type="NCBI Taxonomy" id="3469"/>
    <lineage>
        <taxon>Eukaryota</taxon>
        <taxon>Viridiplantae</taxon>
        <taxon>Streptophyta</taxon>
        <taxon>Embryophyta</taxon>
        <taxon>Tracheophyta</taxon>
        <taxon>Spermatophyta</taxon>
        <taxon>Magnoliopsida</taxon>
        <taxon>Ranunculales</taxon>
        <taxon>Papaveraceae</taxon>
        <taxon>Papaveroideae</taxon>
        <taxon>Papaver</taxon>
    </lineage>
</organism>
<accession>A0A4Y7KLY9</accession>
<name>A0A4Y7KLY9_PAPSO</name>
<evidence type="ECO:0000256" key="1">
    <source>
        <dbReference type="SAM" id="SignalP"/>
    </source>
</evidence>
<feature type="signal peptide" evidence="1">
    <location>
        <begin position="1"/>
        <end position="15"/>
    </location>
</feature>
<gene>
    <name evidence="2" type="ORF">C5167_049332</name>
</gene>
<evidence type="ECO:0000313" key="3">
    <source>
        <dbReference type="Proteomes" id="UP000316621"/>
    </source>
</evidence>
<keyword evidence="3" id="KW-1185">Reference proteome</keyword>
<dbReference type="EMBL" id="CM010722">
    <property type="protein sequence ID" value="RZC73857.1"/>
    <property type="molecule type" value="Genomic_DNA"/>
</dbReference>
<proteinExistence type="predicted"/>
<dbReference type="AlphaFoldDB" id="A0A4Y7KLY9"/>
<dbReference type="Gramene" id="RZC73857">
    <property type="protein sequence ID" value="RZC73857"/>
    <property type="gene ID" value="C5167_049332"/>
</dbReference>